<name>A0A834LZY2_RHYFE</name>
<keyword evidence="12" id="KW-1185">Reference proteome</keyword>
<dbReference type="OrthoDB" id="7677057at2759"/>
<reference evidence="11" key="1">
    <citation type="submission" date="2020-08" db="EMBL/GenBank/DDBJ databases">
        <title>Genome sequencing and assembly of the red palm weevil Rhynchophorus ferrugineus.</title>
        <authorList>
            <person name="Dias G.B."/>
            <person name="Bergman C.M."/>
            <person name="Manee M."/>
        </authorList>
    </citation>
    <scope>NUCLEOTIDE SEQUENCE</scope>
    <source>
        <strain evidence="11">AA-2017</strain>
        <tissue evidence="11">Whole larva</tissue>
    </source>
</reference>
<dbReference type="PANTHER" id="PTHR21137:SF3">
    <property type="entry name" value="ODORANT RECEPTOR 30A-RELATED"/>
    <property type="match status" value="1"/>
</dbReference>
<evidence type="ECO:0000313" key="12">
    <source>
        <dbReference type="Proteomes" id="UP000625711"/>
    </source>
</evidence>
<evidence type="ECO:0000256" key="3">
    <source>
        <dbReference type="ARBA" id="ARBA00022606"/>
    </source>
</evidence>
<keyword evidence="5" id="KW-0552">Olfaction</keyword>
<feature type="transmembrane region" description="Helical" evidence="10">
    <location>
        <begin position="40"/>
        <end position="61"/>
    </location>
</feature>
<evidence type="ECO:0000256" key="9">
    <source>
        <dbReference type="ARBA" id="ARBA00023224"/>
    </source>
</evidence>
<dbReference type="Pfam" id="PF02949">
    <property type="entry name" value="7tm_6"/>
    <property type="match status" value="1"/>
</dbReference>
<comment type="caution">
    <text evidence="11">The sequence shown here is derived from an EMBL/GenBank/DDBJ whole genome shotgun (WGS) entry which is preliminary data.</text>
</comment>
<dbReference type="GO" id="GO:0005886">
    <property type="term" value="C:plasma membrane"/>
    <property type="evidence" value="ECO:0007669"/>
    <property type="project" value="UniProtKB-SubCell"/>
</dbReference>
<dbReference type="GO" id="GO:0007165">
    <property type="term" value="P:signal transduction"/>
    <property type="evidence" value="ECO:0007669"/>
    <property type="project" value="UniProtKB-KW"/>
</dbReference>
<feature type="transmembrane region" description="Helical" evidence="10">
    <location>
        <begin position="90"/>
        <end position="114"/>
    </location>
</feature>
<organism evidence="11 12">
    <name type="scientific">Rhynchophorus ferrugineus</name>
    <name type="common">Red palm weevil</name>
    <name type="synonym">Curculio ferrugineus</name>
    <dbReference type="NCBI Taxonomy" id="354439"/>
    <lineage>
        <taxon>Eukaryota</taxon>
        <taxon>Metazoa</taxon>
        <taxon>Ecdysozoa</taxon>
        <taxon>Arthropoda</taxon>
        <taxon>Hexapoda</taxon>
        <taxon>Insecta</taxon>
        <taxon>Pterygota</taxon>
        <taxon>Neoptera</taxon>
        <taxon>Endopterygota</taxon>
        <taxon>Coleoptera</taxon>
        <taxon>Polyphaga</taxon>
        <taxon>Cucujiformia</taxon>
        <taxon>Curculionidae</taxon>
        <taxon>Dryophthorinae</taxon>
        <taxon>Rhynchophorus</taxon>
    </lineage>
</organism>
<evidence type="ECO:0000256" key="8">
    <source>
        <dbReference type="ARBA" id="ARBA00023170"/>
    </source>
</evidence>
<dbReference type="InterPro" id="IPR004117">
    <property type="entry name" value="7tm6_olfct_rcpt"/>
</dbReference>
<dbReference type="GO" id="GO:0004984">
    <property type="term" value="F:olfactory receptor activity"/>
    <property type="evidence" value="ECO:0007669"/>
    <property type="project" value="InterPro"/>
</dbReference>
<feature type="transmembrane region" description="Helical" evidence="10">
    <location>
        <begin position="174"/>
        <end position="193"/>
    </location>
</feature>
<evidence type="ECO:0000256" key="7">
    <source>
        <dbReference type="ARBA" id="ARBA00023136"/>
    </source>
</evidence>
<dbReference type="Proteomes" id="UP000625711">
    <property type="component" value="Unassembled WGS sequence"/>
</dbReference>
<feature type="transmembrane region" description="Helical" evidence="10">
    <location>
        <begin position="199"/>
        <end position="219"/>
    </location>
</feature>
<dbReference type="PANTHER" id="PTHR21137">
    <property type="entry name" value="ODORANT RECEPTOR"/>
    <property type="match status" value="1"/>
</dbReference>
<dbReference type="AlphaFoldDB" id="A0A834LZY2"/>
<evidence type="ECO:0000313" key="11">
    <source>
        <dbReference type="EMBL" id="KAF7265513.1"/>
    </source>
</evidence>
<evidence type="ECO:0000256" key="1">
    <source>
        <dbReference type="ARBA" id="ARBA00004651"/>
    </source>
</evidence>
<comment type="subcellular location">
    <subcellularLocation>
        <location evidence="1">Cell membrane</location>
        <topology evidence="1">Multi-pass membrane protein</topology>
    </subcellularLocation>
</comment>
<keyword evidence="8" id="KW-0675">Receptor</keyword>
<dbReference type="GO" id="GO:0005549">
    <property type="term" value="F:odorant binding"/>
    <property type="evidence" value="ECO:0007669"/>
    <property type="project" value="InterPro"/>
</dbReference>
<keyword evidence="6 10" id="KW-1133">Transmembrane helix</keyword>
<evidence type="ECO:0000256" key="5">
    <source>
        <dbReference type="ARBA" id="ARBA00022725"/>
    </source>
</evidence>
<evidence type="ECO:0008006" key="13">
    <source>
        <dbReference type="Google" id="ProtNLM"/>
    </source>
</evidence>
<accession>A0A834LZY2</accession>
<keyword evidence="4 10" id="KW-0812">Transmembrane</keyword>
<evidence type="ECO:0000256" key="10">
    <source>
        <dbReference type="SAM" id="Phobius"/>
    </source>
</evidence>
<proteinExistence type="predicted"/>
<evidence type="ECO:0000256" key="4">
    <source>
        <dbReference type="ARBA" id="ARBA00022692"/>
    </source>
</evidence>
<keyword evidence="3" id="KW-0716">Sensory transduction</keyword>
<dbReference type="EMBL" id="JAACXV010014611">
    <property type="protein sequence ID" value="KAF7265513.1"/>
    <property type="molecule type" value="Genomic_DNA"/>
</dbReference>
<keyword evidence="7 10" id="KW-0472">Membrane</keyword>
<evidence type="ECO:0000256" key="6">
    <source>
        <dbReference type="ARBA" id="ARBA00022989"/>
    </source>
</evidence>
<protein>
    <recommendedName>
        <fullName evidence="13">Odorant receptor</fullName>
    </recommendedName>
</protein>
<evidence type="ECO:0000256" key="2">
    <source>
        <dbReference type="ARBA" id="ARBA00022475"/>
    </source>
</evidence>
<keyword evidence="2" id="KW-1003">Cell membrane</keyword>
<sequence length="294" mass="34635">MTRLISVCIEEEERIISNPSKIVKDIYESYVKYTCNLNRVVAFLLLLIYFTFGCTKAPIYLEYRKYNSSVDKPLILPISMLYDTNNYYGLTWAIGVFFAWFGGSYVMVSLCLILNMMVFISAKLNILNNLFRNYDATGENVFEEIRHLIVQHQFIIRYVDDLNKVLRQVIFVEFVLNSVNQAAVMVQFILYSHTWMDRIFWLTYAFFLLVQLLVLTWHANEIHLQSLSISYSLYESHWYEQTHKIKQIVNIVMMRSQKPLNIYIGSWYPMTLGSALSLKTAYSYVTLIVRLDSH</sequence>
<gene>
    <name evidence="11" type="ORF">GWI33_021087</name>
</gene>
<keyword evidence="9" id="KW-0807">Transducer</keyword>